<dbReference type="OrthoDB" id="1606438at2759"/>
<dbReference type="Gene3D" id="3.40.50.150">
    <property type="entry name" value="Vaccinia Virus protein VP39"/>
    <property type="match status" value="1"/>
</dbReference>
<dbReference type="EMBL" id="JAFIMR010000021">
    <property type="protein sequence ID" value="KAI1865697.1"/>
    <property type="molecule type" value="Genomic_DNA"/>
</dbReference>
<dbReference type="GO" id="GO:0032259">
    <property type="term" value="P:methylation"/>
    <property type="evidence" value="ECO:0007669"/>
    <property type="project" value="UniProtKB-KW"/>
</dbReference>
<dbReference type="InterPro" id="IPR036390">
    <property type="entry name" value="WH_DNA-bd_sf"/>
</dbReference>
<evidence type="ECO:0000313" key="6">
    <source>
        <dbReference type="Proteomes" id="UP000829685"/>
    </source>
</evidence>
<dbReference type="SUPFAM" id="SSF53335">
    <property type="entry name" value="S-adenosyl-L-methionine-dependent methyltransferases"/>
    <property type="match status" value="1"/>
</dbReference>
<accession>A0A9P9WJ36</accession>
<evidence type="ECO:0000313" key="5">
    <source>
        <dbReference type="EMBL" id="KAI1865697.1"/>
    </source>
</evidence>
<keyword evidence="1" id="KW-0489">Methyltransferase</keyword>
<dbReference type="InterPro" id="IPR029063">
    <property type="entry name" value="SAM-dependent_MTases_sf"/>
</dbReference>
<dbReference type="SUPFAM" id="SSF46785">
    <property type="entry name" value="Winged helix' DNA-binding domain"/>
    <property type="match status" value="1"/>
</dbReference>
<keyword evidence="6" id="KW-1185">Reference proteome</keyword>
<dbReference type="PROSITE" id="PS51683">
    <property type="entry name" value="SAM_OMT_II"/>
    <property type="match status" value="1"/>
</dbReference>
<protein>
    <recommendedName>
        <fullName evidence="4">O-methyltransferase C-terminal domain-containing protein</fullName>
    </recommendedName>
</protein>
<comment type="caution">
    <text evidence="5">The sequence shown here is derived from an EMBL/GenBank/DDBJ whole genome shotgun (WGS) entry which is preliminary data.</text>
</comment>
<dbReference type="AlphaFoldDB" id="A0A9P9WJ36"/>
<sequence>MAESTQPTLTSLAARISELAGKLDGYIEEQKIPKVSFDADSPTKYPNLSPEMFMVRQQLLDSLNDLEILAQGPSESVFNYVHSAVPNAAALNTLNSFNFWSAVPVNGSASYEEVAAKVSLPRDVVYRLLQHAVTMRLFAETRAGAGPARIQHTSRSAALAQSTGLQALVSSILDDSGAPLMVLNEALRRYSAGKPGLSQRMDETSFALLHAGGQFGQFRNSWELLENDGAGDRQGWRQRNFVEFMRYLKELFHLEDVVLNSYQWPAEGKVTVVDLGGSAGHDAMVLARKFPEIDITVQDLKQVQPAFDAALPQDLADRVRFREHSFFDQQPVQADIYLLKMILHDWPDEECTTILRNLIPVLKPGAKVVLIEYIGGAGEEEEEKSADGPELPRSLKQYGTATDLRLMAMFNGKERPISKWKSIFEAADQRFKVVKTEAVSSGFFGIVEAVWQE</sequence>
<organism evidence="5 6">
    <name type="scientific">Neoarthrinium moseri</name>
    <dbReference type="NCBI Taxonomy" id="1658444"/>
    <lineage>
        <taxon>Eukaryota</taxon>
        <taxon>Fungi</taxon>
        <taxon>Dikarya</taxon>
        <taxon>Ascomycota</taxon>
        <taxon>Pezizomycotina</taxon>
        <taxon>Sordariomycetes</taxon>
        <taxon>Xylariomycetidae</taxon>
        <taxon>Amphisphaeriales</taxon>
        <taxon>Apiosporaceae</taxon>
        <taxon>Neoarthrinium</taxon>
    </lineage>
</organism>
<dbReference type="Proteomes" id="UP000829685">
    <property type="component" value="Unassembled WGS sequence"/>
</dbReference>
<gene>
    <name evidence="5" type="ORF">JX265_008020</name>
</gene>
<keyword evidence="2" id="KW-0808">Transferase</keyword>
<dbReference type="Gene3D" id="1.10.10.10">
    <property type="entry name" value="Winged helix-like DNA-binding domain superfamily/Winged helix DNA-binding domain"/>
    <property type="match status" value="1"/>
</dbReference>
<evidence type="ECO:0000256" key="2">
    <source>
        <dbReference type="ARBA" id="ARBA00022679"/>
    </source>
</evidence>
<dbReference type="InterPro" id="IPR016461">
    <property type="entry name" value="COMT-like"/>
</dbReference>
<dbReference type="CDD" id="cd02440">
    <property type="entry name" value="AdoMet_MTases"/>
    <property type="match status" value="1"/>
</dbReference>
<proteinExistence type="predicted"/>
<dbReference type="GO" id="GO:0008171">
    <property type="term" value="F:O-methyltransferase activity"/>
    <property type="evidence" value="ECO:0007669"/>
    <property type="project" value="InterPro"/>
</dbReference>
<dbReference type="PANTHER" id="PTHR43712">
    <property type="entry name" value="PUTATIVE (AFU_ORTHOLOGUE AFUA_4G14580)-RELATED"/>
    <property type="match status" value="1"/>
</dbReference>
<feature type="domain" description="O-methyltransferase C-terminal" evidence="4">
    <location>
        <begin position="243"/>
        <end position="427"/>
    </location>
</feature>
<dbReference type="PANTHER" id="PTHR43712:SF12">
    <property type="entry name" value="STERIGMATOCYSTIN 8-O-METHYLTRANSFERASE"/>
    <property type="match status" value="1"/>
</dbReference>
<dbReference type="Pfam" id="PF00891">
    <property type="entry name" value="Methyltransf_2"/>
    <property type="match status" value="1"/>
</dbReference>
<keyword evidence="3" id="KW-0949">S-adenosyl-L-methionine</keyword>
<evidence type="ECO:0000259" key="4">
    <source>
        <dbReference type="Pfam" id="PF00891"/>
    </source>
</evidence>
<dbReference type="InterPro" id="IPR001077">
    <property type="entry name" value="COMT_C"/>
</dbReference>
<evidence type="ECO:0000256" key="1">
    <source>
        <dbReference type="ARBA" id="ARBA00022603"/>
    </source>
</evidence>
<reference evidence="5" key="1">
    <citation type="submission" date="2021-03" db="EMBL/GenBank/DDBJ databases">
        <title>Revisited historic fungal species revealed as producer of novel bioactive compounds through whole genome sequencing and comparative genomics.</title>
        <authorList>
            <person name="Vignolle G.A."/>
            <person name="Hochenegger N."/>
            <person name="Mach R.L."/>
            <person name="Mach-Aigner A.R."/>
            <person name="Javad Rahimi M."/>
            <person name="Salim K.A."/>
            <person name="Chan C.M."/>
            <person name="Lim L.B.L."/>
            <person name="Cai F."/>
            <person name="Druzhinina I.S."/>
            <person name="U'Ren J.M."/>
            <person name="Derntl C."/>
        </authorList>
    </citation>
    <scope>NUCLEOTIDE SEQUENCE</scope>
    <source>
        <strain evidence="5">TUCIM 5799</strain>
    </source>
</reference>
<evidence type="ECO:0000256" key="3">
    <source>
        <dbReference type="ARBA" id="ARBA00022691"/>
    </source>
</evidence>
<name>A0A9P9WJ36_9PEZI</name>
<dbReference type="InterPro" id="IPR036388">
    <property type="entry name" value="WH-like_DNA-bd_sf"/>
</dbReference>